<feature type="compositionally biased region" description="Basic and acidic residues" evidence="1">
    <location>
        <begin position="279"/>
        <end position="318"/>
    </location>
</feature>
<feature type="compositionally biased region" description="Basic and acidic residues" evidence="1">
    <location>
        <begin position="181"/>
        <end position="198"/>
    </location>
</feature>
<dbReference type="AlphaFoldDB" id="A0AAW2HMZ4"/>
<evidence type="ECO:0000256" key="1">
    <source>
        <dbReference type="SAM" id="MobiDB-lite"/>
    </source>
</evidence>
<feature type="region of interest" description="Disordered" evidence="1">
    <location>
        <begin position="484"/>
        <end position="710"/>
    </location>
</feature>
<feature type="compositionally biased region" description="Basic residues" evidence="1">
    <location>
        <begin position="701"/>
        <end position="710"/>
    </location>
</feature>
<feature type="compositionally biased region" description="Basic and acidic residues" evidence="1">
    <location>
        <begin position="333"/>
        <end position="359"/>
    </location>
</feature>
<feature type="compositionally biased region" description="Basic residues" evidence="1">
    <location>
        <begin position="416"/>
        <end position="427"/>
    </location>
</feature>
<protein>
    <submittedName>
        <fullName evidence="2">Uncharacterized protein</fullName>
    </submittedName>
</protein>
<accession>A0AAW2HMZ4</accession>
<feature type="region of interest" description="Disordered" evidence="1">
    <location>
        <begin position="181"/>
        <end position="359"/>
    </location>
</feature>
<gene>
    <name evidence="2" type="ORF">PYX00_008318</name>
</gene>
<reference evidence="2" key="1">
    <citation type="journal article" date="2024" name="Gigascience">
        <title>Chromosome-level genome of the poultry shaft louse Menopon gallinae provides insight into the host-switching and adaptive evolution of parasitic lice.</title>
        <authorList>
            <person name="Xu Y."/>
            <person name="Ma L."/>
            <person name="Liu S."/>
            <person name="Liang Y."/>
            <person name="Liu Q."/>
            <person name="He Z."/>
            <person name="Tian L."/>
            <person name="Duan Y."/>
            <person name="Cai W."/>
            <person name="Li H."/>
            <person name="Song F."/>
        </authorList>
    </citation>
    <scope>NUCLEOTIDE SEQUENCE</scope>
    <source>
        <strain evidence="2">Cailab_2023a</strain>
    </source>
</reference>
<organism evidence="2">
    <name type="scientific">Menopon gallinae</name>
    <name type="common">poultry shaft louse</name>
    <dbReference type="NCBI Taxonomy" id="328185"/>
    <lineage>
        <taxon>Eukaryota</taxon>
        <taxon>Metazoa</taxon>
        <taxon>Ecdysozoa</taxon>
        <taxon>Arthropoda</taxon>
        <taxon>Hexapoda</taxon>
        <taxon>Insecta</taxon>
        <taxon>Pterygota</taxon>
        <taxon>Neoptera</taxon>
        <taxon>Paraneoptera</taxon>
        <taxon>Psocodea</taxon>
        <taxon>Troctomorpha</taxon>
        <taxon>Phthiraptera</taxon>
        <taxon>Amblycera</taxon>
        <taxon>Menoponidae</taxon>
        <taxon>Menopon</taxon>
    </lineage>
</organism>
<comment type="caution">
    <text evidence="2">The sequence shown here is derived from an EMBL/GenBank/DDBJ whole genome shotgun (WGS) entry which is preliminary data.</text>
</comment>
<proteinExistence type="predicted"/>
<feature type="compositionally biased region" description="Basic and acidic residues" evidence="1">
    <location>
        <begin position="602"/>
        <end position="614"/>
    </location>
</feature>
<feature type="compositionally biased region" description="Basic and acidic residues" evidence="1">
    <location>
        <begin position="655"/>
        <end position="670"/>
    </location>
</feature>
<feature type="compositionally biased region" description="Basic and acidic residues" evidence="1">
    <location>
        <begin position="206"/>
        <end position="244"/>
    </location>
</feature>
<evidence type="ECO:0000313" key="2">
    <source>
        <dbReference type="EMBL" id="KAL0271112.1"/>
    </source>
</evidence>
<name>A0AAW2HMZ4_9NEOP</name>
<feature type="compositionally biased region" description="Basic and acidic residues" evidence="1">
    <location>
        <begin position="622"/>
        <end position="646"/>
    </location>
</feature>
<sequence length="773" mass="88025">MALTNSRAVVPRTASIRMATRDGSDVRPNIYGTSRLNVTEVQASFTEHSTRFRCLQGWFFRCSWIEKYHFLSDLCCRTAHVHILSDVVRCIESIFCKDVLNSFAMDRIDYVYDIVPMDDNRALSEEVLEECKTADAAWFLALDARNQMEIILTLLKLGGGGFIFNMYKQISQIYSERRGEFSGTAEREIQSEEPETRDPTPAGTDGFREGERAEHCPQECGTDRVQEEVRADRYGEERKEEGRRGVRRSHSGAAAVGEQEDNALPEGQGARGPEEDREVLDADDRRRDQGEEREGEHRRSREEEQRKAHGGDRHRTGDEGDGPGTEIAVAAAEIERDRPGRIAEGERRLQRNQDGPRRLEGHPLRQALLLRLRMLHAPRVLHADQFHPLPLSQDRRQDQKLRHRTAIDRDCDGSPRRGRQHRRRLRGRIPPLLRHPQEREGHLVPEPPRPRLPGALRFRQIRFRLPGKHPPVRRLLRAVPVLDGRGNRRDRGAVGRRLPRGRDHGRYAPHHRSRREEGPEGSSGARGEGVRHGRGGRSSDHQQRGRHDSAVGDAEAEERRLLRHPLQRPAHQEPRRLALLPPVPDIRGMRGRIPAANLQVNRRGDVSDRSHAEEADFGNLCDPEKRYNQNDNVARERNRNENRFQAEEGEEEGEERAPRAEGEPTRGDRPGRRRQGAGRQELHRGAAAVGAGTLPGGGRVHDRHHGPGPVRIHRTHLVSAARAEDSLRAEGVHHDHFRFGRQGLLPAADQLLLHRLTEFRLPPGVKRSTLRNN</sequence>
<feature type="compositionally biased region" description="Basic and acidic residues" evidence="1">
    <location>
        <begin position="537"/>
        <end position="550"/>
    </location>
</feature>
<dbReference type="EMBL" id="JARGDH010000004">
    <property type="protein sequence ID" value="KAL0271112.1"/>
    <property type="molecule type" value="Genomic_DNA"/>
</dbReference>
<feature type="region of interest" description="Disordered" evidence="1">
    <location>
        <begin position="408"/>
        <end position="453"/>
    </location>
</feature>